<name>A7HT98_PARL1</name>
<dbReference type="STRING" id="402881.Plav_1512"/>
<dbReference type="KEGG" id="pla:Plav_1512"/>
<dbReference type="RefSeq" id="WP_012110417.1">
    <property type="nucleotide sequence ID" value="NC_009719.1"/>
</dbReference>
<keyword evidence="1" id="KW-1133">Transmembrane helix</keyword>
<keyword evidence="3" id="KW-1185">Reference proteome</keyword>
<keyword evidence="1" id="KW-0812">Transmembrane</keyword>
<dbReference type="EMBL" id="CP000774">
    <property type="protein sequence ID" value="ABS63131.1"/>
    <property type="molecule type" value="Genomic_DNA"/>
</dbReference>
<keyword evidence="1" id="KW-0472">Membrane</keyword>
<organism evidence="2 3">
    <name type="scientific">Parvibaculum lavamentivorans (strain DS-1 / DSM 13023 / NCIMB 13966)</name>
    <dbReference type="NCBI Taxonomy" id="402881"/>
    <lineage>
        <taxon>Bacteria</taxon>
        <taxon>Pseudomonadati</taxon>
        <taxon>Pseudomonadota</taxon>
        <taxon>Alphaproteobacteria</taxon>
        <taxon>Hyphomicrobiales</taxon>
        <taxon>Parvibaculaceae</taxon>
        <taxon>Parvibaculum</taxon>
    </lineage>
</organism>
<protein>
    <submittedName>
        <fullName evidence="2">Uncharacterized protein</fullName>
    </submittedName>
</protein>
<feature type="transmembrane region" description="Helical" evidence="1">
    <location>
        <begin position="20"/>
        <end position="39"/>
    </location>
</feature>
<evidence type="ECO:0000313" key="3">
    <source>
        <dbReference type="Proteomes" id="UP000006377"/>
    </source>
</evidence>
<proteinExistence type="predicted"/>
<reference evidence="2 3" key="1">
    <citation type="journal article" date="2011" name="Stand. Genomic Sci.">
        <title>Complete genome sequence of Parvibaculum lavamentivorans type strain (DS-1(T)).</title>
        <authorList>
            <person name="Schleheck D."/>
            <person name="Weiss M."/>
            <person name="Pitluck S."/>
            <person name="Bruce D."/>
            <person name="Land M.L."/>
            <person name="Han S."/>
            <person name="Saunders E."/>
            <person name="Tapia R."/>
            <person name="Detter C."/>
            <person name="Brettin T."/>
            <person name="Han J."/>
            <person name="Woyke T."/>
            <person name="Goodwin L."/>
            <person name="Pennacchio L."/>
            <person name="Nolan M."/>
            <person name="Cook A.M."/>
            <person name="Kjelleberg S."/>
            <person name="Thomas T."/>
        </authorList>
    </citation>
    <scope>NUCLEOTIDE SEQUENCE [LARGE SCALE GENOMIC DNA]</scope>
    <source>
        <strain evidence="3">DS-1 / DSM 13023 / NCIMB 13966</strain>
    </source>
</reference>
<evidence type="ECO:0000256" key="1">
    <source>
        <dbReference type="SAM" id="Phobius"/>
    </source>
</evidence>
<dbReference type="AlphaFoldDB" id="A7HT98"/>
<accession>A7HT98</accession>
<dbReference type="Proteomes" id="UP000006377">
    <property type="component" value="Chromosome"/>
</dbReference>
<dbReference type="HOGENOM" id="CLU_2451915_0_0_5"/>
<sequence length="89" mass="9138">MSNVTIGSREDSSSLHRSYAVLAAGTLVAIAIVVTALTAPGRGIVANPQGGVWIERDGTLFLCRASTSGPAPCVDLATGQPLTYAELPR</sequence>
<evidence type="ECO:0000313" key="2">
    <source>
        <dbReference type="EMBL" id="ABS63131.1"/>
    </source>
</evidence>
<gene>
    <name evidence="2" type="ordered locus">Plav_1512</name>
</gene>